<keyword evidence="2" id="KW-0677">Repeat</keyword>
<dbReference type="Gene3D" id="1.10.533.10">
    <property type="entry name" value="Death Domain, Fas"/>
    <property type="match status" value="1"/>
</dbReference>
<feature type="non-terminal residue" evidence="6">
    <location>
        <position position="171"/>
    </location>
</feature>
<evidence type="ECO:0000256" key="3">
    <source>
        <dbReference type="ARBA" id="ARBA00023043"/>
    </source>
</evidence>
<dbReference type="InterPro" id="IPR040745">
    <property type="entry name" value="Ankyrin_UPA"/>
</dbReference>
<gene>
    <name evidence="6" type="ORF">g.50298</name>
</gene>
<dbReference type="PROSITE" id="PS50017">
    <property type="entry name" value="DEATH_DOMAIN"/>
    <property type="match status" value="1"/>
</dbReference>
<dbReference type="GO" id="GO:0016020">
    <property type="term" value="C:membrane"/>
    <property type="evidence" value="ECO:0007669"/>
    <property type="project" value="UniProtKB-SubCell"/>
</dbReference>
<protein>
    <recommendedName>
        <fullName evidence="5">Death domain-containing protein</fullName>
    </recommendedName>
</protein>
<dbReference type="GO" id="GO:0007165">
    <property type="term" value="P:signal transduction"/>
    <property type="evidence" value="ECO:0007669"/>
    <property type="project" value="InterPro"/>
</dbReference>
<evidence type="ECO:0000256" key="2">
    <source>
        <dbReference type="ARBA" id="ARBA00022737"/>
    </source>
</evidence>
<organism evidence="6">
    <name type="scientific">Cuerna arida</name>
    <dbReference type="NCBI Taxonomy" id="1464854"/>
    <lineage>
        <taxon>Eukaryota</taxon>
        <taxon>Metazoa</taxon>
        <taxon>Ecdysozoa</taxon>
        <taxon>Arthropoda</taxon>
        <taxon>Hexapoda</taxon>
        <taxon>Insecta</taxon>
        <taxon>Pterygota</taxon>
        <taxon>Neoptera</taxon>
        <taxon>Paraneoptera</taxon>
        <taxon>Hemiptera</taxon>
        <taxon>Auchenorrhyncha</taxon>
        <taxon>Membracoidea</taxon>
        <taxon>Cicadellidae</taxon>
        <taxon>Cicadellinae</taxon>
        <taxon>Proconiini</taxon>
        <taxon>Cuerna</taxon>
    </lineage>
</organism>
<dbReference type="InterPro" id="IPR051165">
    <property type="entry name" value="Multifunctional_ANK_Repeat"/>
</dbReference>
<reference evidence="6" key="1">
    <citation type="submission" date="2015-11" db="EMBL/GenBank/DDBJ databases">
        <title>De novo transcriptome assembly of four potential Pierce s Disease insect vectors from Arizona vineyards.</title>
        <authorList>
            <person name="Tassone E.E."/>
        </authorList>
    </citation>
    <scope>NUCLEOTIDE SEQUENCE</scope>
</reference>
<dbReference type="InterPro" id="IPR000488">
    <property type="entry name" value="Death_dom"/>
</dbReference>
<keyword evidence="3" id="KW-0040">ANK repeat</keyword>
<dbReference type="PANTHER" id="PTHR24123">
    <property type="entry name" value="ANKYRIN REPEAT-CONTAINING"/>
    <property type="match status" value="1"/>
</dbReference>
<dbReference type="Gene3D" id="2.60.40.2660">
    <property type="match status" value="1"/>
</dbReference>
<evidence type="ECO:0000313" key="6">
    <source>
        <dbReference type="EMBL" id="JAS62756.1"/>
    </source>
</evidence>
<dbReference type="InterPro" id="IPR011029">
    <property type="entry name" value="DEATH-like_dom_sf"/>
</dbReference>
<keyword evidence="4" id="KW-0472">Membrane</keyword>
<proteinExistence type="predicted"/>
<name>A0A1B6GJX8_9HEMI</name>
<dbReference type="Pfam" id="PF17809">
    <property type="entry name" value="UPA_2"/>
    <property type="match status" value="1"/>
</dbReference>
<accession>A0A1B6GJX8</accession>
<dbReference type="AlphaFoldDB" id="A0A1B6GJX8"/>
<evidence type="ECO:0000259" key="5">
    <source>
        <dbReference type="PROSITE" id="PS50017"/>
    </source>
</evidence>
<sequence length="171" mass="19455">EMHENFIEIAKSKDVEVLDGHSIFVDFCGNLVPVLKMGEQPVLQFKAFKENRAAFTLKLKDPDESIAGRLIFTKEQRTLKGEMAPQTPICVLNIMLPEQITPEISRSIPDLLYWDKELSFLKKSDLGLFTPFQRADLKLQDIGTELGADWTKLAQQLAISQSDVDLIEKEY</sequence>
<evidence type="ECO:0000256" key="4">
    <source>
        <dbReference type="ARBA" id="ARBA00023136"/>
    </source>
</evidence>
<dbReference type="EMBL" id="GECZ01007013">
    <property type="protein sequence ID" value="JAS62756.1"/>
    <property type="molecule type" value="Transcribed_RNA"/>
</dbReference>
<dbReference type="PANTHER" id="PTHR24123:SF141">
    <property type="entry name" value="ANKYRIN 2, ISOFORM U"/>
    <property type="match status" value="1"/>
</dbReference>
<evidence type="ECO:0000256" key="1">
    <source>
        <dbReference type="ARBA" id="ARBA00004370"/>
    </source>
</evidence>
<feature type="non-terminal residue" evidence="6">
    <location>
        <position position="1"/>
    </location>
</feature>
<comment type="subcellular location">
    <subcellularLocation>
        <location evidence="1">Membrane</location>
    </subcellularLocation>
</comment>
<feature type="domain" description="Death" evidence="5">
    <location>
        <begin position="135"/>
        <end position="171"/>
    </location>
</feature>